<organism evidence="16 17">
    <name type="scientific">Boudabousia marimammalium</name>
    <dbReference type="NCBI Taxonomy" id="156892"/>
    <lineage>
        <taxon>Bacteria</taxon>
        <taxon>Bacillati</taxon>
        <taxon>Actinomycetota</taxon>
        <taxon>Actinomycetes</taxon>
        <taxon>Actinomycetales</taxon>
        <taxon>Actinomycetaceae</taxon>
        <taxon>Boudabousia</taxon>
    </lineage>
</organism>
<evidence type="ECO:0000256" key="13">
    <source>
        <dbReference type="ARBA" id="ARBA00042531"/>
    </source>
</evidence>
<accession>A0A1Q5PST3</accession>
<dbReference type="SUPFAM" id="SSF53613">
    <property type="entry name" value="Ribokinase-like"/>
    <property type="match status" value="1"/>
</dbReference>
<keyword evidence="6" id="KW-0547">Nucleotide-binding</keyword>
<dbReference type="OrthoDB" id="34166at2"/>
<feature type="domain" description="Pyridoxamine kinase/Phosphomethylpyrimidine kinase" evidence="15">
    <location>
        <begin position="22"/>
        <end position="261"/>
    </location>
</feature>
<evidence type="ECO:0000256" key="10">
    <source>
        <dbReference type="ARBA" id="ARBA00042307"/>
    </source>
</evidence>
<evidence type="ECO:0000259" key="15">
    <source>
        <dbReference type="Pfam" id="PF08543"/>
    </source>
</evidence>
<dbReference type="GO" id="GO:0008478">
    <property type="term" value="F:pyridoxal kinase activity"/>
    <property type="evidence" value="ECO:0007669"/>
    <property type="project" value="UniProtKB-EC"/>
</dbReference>
<dbReference type="GO" id="GO:0009228">
    <property type="term" value="P:thiamine biosynthetic process"/>
    <property type="evidence" value="ECO:0007669"/>
    <property type="project" value="InterPro"/>
</dbReference>
<name>A0A1Q5PST3_9ACTO</name>
<keyword evidence="8" id="KW-0067">ATP-binding</keyword>
<dbReference type="GO" id="GO:0008972">
    <property type="term" value="F:phosphomethylpyrimidine kinase activity"/>
    <property type="evidence" value="ECO:0007669"/>
    <property type="project" value="InterPro"/>
</dbReference>
<dbReference type="GO" id="GO:0009229">
    <property type="term" value="P:thiamine diphosphate biosynthetic process"/>
    <property type="evidence" value="ECO:0007669"/>
    <property type="project" value="UniProtKB-UniPathway"/>
</dbReference>
<sequence>MKTVNDSAFVPTALTIAGNAASGAGGLPVDLKTFHELGVYGMGAVTCLVSFQADAGWGHSFFPIPPEQILQQIRSAIQIRPIEVTKIGMLGTVPSIEATAEGLSLQQWKHVVLDPVLICKGQEASSALAVDQALIEHILPSATVVTPNLFETQALSGRQVTTLDELKDAARAIGDLGVPYVVAKGGLGLPGEDAVDVLWDGSEITEFRARKRGDQPLNGAGCTLAAAITAELAKGAEVEAAVSVAREFVTHAIDHRQPLNMPNDAVWQGGWR</sequence>
<evidence type="ECO:0000256" key="14">
    <source>
        <dbReference type="ARBA" id="ARBA00049293"/>
    </source>
</evidence>
<dbReference type="GO" id="GO:0046872">
    <property type="term" value="F:metal ion binding"/>
    <property type="evidence" value="ECO:0007669"/>
    <property type="project" value="UniProtKB-KW"/>
</dbReference>
<proteinExistence type="inferred from homology"/>
<evidence type="ECO:0000256" key="9">
    <source>
        <dbReference type="ARBA" id="ARBA00022842"/>
    </source>
</evidence>
<evidence type="ECO:0000256" key="5">
    <source>
        <dbReference type="ARBA" id="ARBA00022723"/>
    </source>
</evidence>
<keyword evidence="9" id="KW-0460">Magnesium</keyword>
<dbReference type="EMBL" id="MPDM01000001">
    <property type="protein sequence ID" value="OKL50512.1"/>
    <property type="molecule type" value="Genomic_DNA"/>
</dbReference>
<evidence type="ECO:0000256" key="11">
    <source>
        <dbReference type="ARBA" id="ARBA00042348"/>
    </source>
</evidence>
<keyword evidence="17" id="KW-1185">Reference proteome</keyword>
<dbReference type="InterPro" id="IPR013749">
    <property type="entry name" value="PM/HMP-P_kinase-1"/>
</dbReference>
<evidence type="ECO:0000256" key="4">
    <source>
        <dbReference type="ARBA" id="ARBA00022679"/>
    </source>
</evidence>
<dbReference type="Proteomes" id="UP000186465">
    <property type="component" value="Unassembled WGS sequence"/>
</dbReference>
<dbReference type="AlphaFoldDB" id="A0A1Q5PST3"/>
<keyword evidence="7 16" id="KW-0418">Kinase</keyword>
<evidence type="ECO:0000256" key="8">
    <source>
        <dbReference type="ARBA" id="ARBA00022840"/>
    </source>
</evidence>
<dbReference type="GO" id="GO:0005829">
    <property type="term" value="C:cytosol"/>
    <property type="evidence" value="ECO:0007669"/>
    <property type="project" value="TreeGrafter"/>
</dbReference>
<evidence type="ECO:0000256" key="2">
    <source>
        <dbReference type="ARBA" id="ARBA00009879"/>
    </source>
</evidence>
<evidence type="ECO:0000256" key="3">
    <source>
        <dbReference type="ARBA" id="ARBA00012104"/>
    </source>
</evidence>
<dbReference type="PANTHER" id="PTHR20858">
    <property type="entry name" value="PHOSPHOMETHYLPYRIMIDINE KINASE"/>
    <property type="match status" value="1"/>
</dbReference>
<keyword evidence="4" id="KW-0808">Transferase</keyword>
<protein>
    <recommendedName>
        <fullName evidence="3">pyridoxal kinase</fullName>
        <ecNumber evidence="3">2.7.1.35</ecNumber>
    </recommendedName>
    <alternativeName>
        <fullName evidence="11">PN/PL/PM kinase</fullName>
    </alternativeName>
    <alternativeName>
        <fullName evidence="12">Pyridoxal kinase</fullName>
    </alternativeName>
    <alternativeName>
        <fullName evidence="10">Pyridoxamine kinase</fullName>
    </alternativeName>
    <alternativeName>
        <fullName evidence="13">Vitamin B6 kinase</fullName>
    </alternativeName>
</protein>
<dbReference type="CDD" id="cd01169">
    <property type="entry name" value="HMPP_kinase"/>
    <property type="match status" value="1"/>
</dbReference>
<dbReference type="STRING" id="156892.BM477_00630"/>
<dbReference type="Pfam" id="PF08543">
    <property type="entry name" value="Phos_pyr_kin"/>
    <property type="match status" value="1"/>
</dbReference>
<dbReference type="GO" id="GO:0005524">
    <property type="term" value="F:ATP binding"/>
    <property type="evidence" value="ECO:0007669"/>
    <property type="project" value="UniProtKB-KW"/>
</dbReference>
<comment type="catalytic activity">
    <reaction evidence="14">
        <text>pyridoxal + ATP = pyridoxal 5'-phosphate + ADP + H(+)</text>
        <dbReference type="Rhea" id="RHEA:10224"/>
        <dbReference type="ChEBI" id="CHEBI:15378"/>
        <dbReference type="ChEBI" id="CHEBI:17310"/>
        <dbReference type="ChEBI" id="CHEBI:30616"/>
        <dbReference type="ChEBI" id="CHEBI:456216"/>
        <dbReference type="ChEBI" id="CHEBI:597326"/>
        <dbReference type="EC" id="2.7.1.35"/>
    </reaction>
</comment>
<dbReference type="InterPro" id="IPR004399">
    <property type="entry name" value="HMP/HMP-P_kinase_dom"/>
</dbReference>
<reference evidence="17" key="1">
    <citation type="submission" date="2016-11" db="EMBL/GenBank/DDBJ databases">
        <title>Actinomyces gypaetusis sp. nov. isolated from Gypaetus barbatus in Qinghai Tibet Plateau China.</title>
        <authorList>
            <person name="Meng X."/>
        </authorList>
    </citation>
    <scope>NUCLEOTIDE SEQUENCE [LARGE SCALE GENOMIC DNA]</scope>
    <source>
        <strain evidence="17">DSM 15383</strain>
    </source>
</reference>
<gene>
    <name evidence="16" type="ORF">BM477_00630</name>
</gene>
<evidence type="ECO:0000313" key="16">
    <source>
        <dbReference type="EMBL" id="OKL50512.1"/>
    </source>
</evidence>
<dbReference type="EC" id="2.7.1.35" evidence="3"/>
<comment type="caution">
    <text evidence="16">The sequence shown here is derived from an EMBL/GenBank/DDBJ whole genome shotgun (WGS) entry which is preliminary data.</text>
</comment>
<dbReference type="Gene3D" id="3.40.1190.20">
    <property type="match status" value="1"/>
</dbReference>
<dbReference type="PANTHER" id="PTHR20858:SF19">
    <property type="entry name" value="PYRIDOXINE KINASE"/>
    <property type="match status" value="1"/>
</dbReference>
<evidence type="ECO:0000256" key="12">
    <source>
        <dbReference type="ARBA" id="ARBA00042396"/>
    </source>
</evidence>
<dbReference type="GO" id="GO:0008902">
    <property type="term" value="F:hydroxymethylpyrimidine kinase activity"/>
    <property type="evidence" value="ECO:0007669"/>
    <property type="project" value="TreeGrafter"/>
</dbReference>
<evidence type="ECO:0000313" key="17">
    <source>
        <dbReference type="Proteomes" id="UP000186465"/>
    </source>
</evidence>
<dbReference type="InterPro" id="IPR029056">
    <property type="entry name" value="Ribokinase-like"/>
</dbReference>
<dbReference type="UniPathway" id="UPA00060">
    <property type="reaction ID" value="UER00138"/>
</dbReference>
<evidence type="ECO:0000256" key="1">
    <source>
        <dbReference type="ARBA" id="ARBA00003848"/>
    </source>
</evidence>
<comment type="function">
    <text evidence="1">Catalyzes the phosphorylation of hydroxymethylpyrimidine phosphate (HMP-P) to HMP-PP, and of HMP to HMP-P.</text>
</comment>
<evidence type="ECO:0000256" key="6">
    <source>
        <dbReference type="ARBA" id="ARBA00022741"/>
    </source>
</evidence>
<dbReference type="RefSeq" id="WP_075360751.1">
    <property type="nucleotide sequence ID" value="NZ_MPDM01000001.1"/>
</dbReference>
<comment type="similarity">
    <text evidence="2">Belongs to the ThiD family.</text>
</comment>
<keyword evidence="5" id="KW-0479">Metal-binding</keyword>
<evidence type="ECO:0000256" key="7">
    <source>
        <dbReference type="ARBA" id="ARBA00022777"/>
    </source>
</evidence>